<dbReference type="EMBL" id="JADFTS010000004">
    <property type="protein sequence ID" value="KAF9610870.1"/>
    <property type="molecule type" value="Genomic_DNA"/>
</dbReference>
<organism evidence="14 15">
    <name type="scientific">Coptis chinensis</name>
    <dbReference type="NCBI Taxonomy" id="261450"/>
    <lineage>
        <taxon>Eukaryota</taxon>
        <taxon>Viridiplantae</taxon>
        <taxon>Streptophyta</taxon>
        <taxon>Embryophyta</taxon>
        <taxon>Tracheophyta</taxon>
        <taxon>Spermatophyta</taxon>
        <taxon>Magnoliopsida</taxon>
        <taxon>Ranunculales</taxon>
        <taxon>Ranunculaceae</taxon>
        <taxon>Coptidoideae</taxon>
        <taxon>Coptis</taxon>
    </lineage>
</organism>
<evidence type="ECO:0000256" key="7">
    <source>
        <dbReference type="ARBA" id="ARBA00022692"/>
    </source>
</evidence>
<dbReference type="Pfam" id="PF08704">
    <property type="entry name" value="GCD14"/>
    <property type="match status" value="1"/>
</dbReference>
<evidence type="ECO:0000256" key="6">
    <source>
        <dbReference type="ARBA" id="ARBA00022691"/>
    </source>
</evidence>
<evidence type="ECO:0000256" key="9">
    <source>
        <dbReference type="ARBA" id="ARBA00022989"/>
    </source>
</evidence>
<evidence type="ECO:0000256" key="10">
    <source>
        <dbReference type="ARBA" id="ARBA00023136"/>
    </source>
</evidence>
<dbReference type="GO" id="GO:0031515">
    <property type="term" value="C:tRNA (m1A) methyltransferase complex"/>
    <property type="evidence" value="ECO:0007669"/>
    <property type="project" value="InterPro"/>
</dbReference>
<keyword evidence="11" id="KW-0539">Nucleus</keyword>
<evidence type="ECO:0000313" key="15">
    <source>
        <dbReference type="Proteomes" id="UP000631114"/>
    </source>
</evidence>
<feature type="transmembrane region" description="Helical" evidence="12">
    <location>
        <begin position="145"/>
        <end position="164"/>
    </location>
</feature>
<keyword evidence="6" id="KW-0949">S-adenosyl-L-methionine</keyword>
<dbReference type="GO" id="GO:0005634">
    <property type="term" value="C:nucleus"/>
    <property type="evidence" value="ECO:0007669"/>
    <property type="project" value="UniProtKB-SubCell"/>
</dbReference>
<keyword evidence="9 12" id="KW-1133">Transmembrane helix</keyword>
<protein>
    <recommendedName>
        <fullName evidence="3">tRNA (adenine(58)-N(1))-methyltransferase</fullName>
        <ecNumber evidence="3">2.1.1.220</ecNumber>
    </recommendedName>
</protein>
<keyword evidence="15" id="KW-1185">Reference proteome</keyword>
<keyword evidence="10 12" id="KW-0472">Membrane</keyword>
<dbReference type="GO" id="GO:0160107">
    <property type="term" value="F:tRNA (adenine(58)-N1)-methyltransferase activity"/>
    <property type="evidence" value="ECO:0007669"/>
    <property type="project" value="UniProtKB-EC"/>
</dbReference>
<gene>
    <name evidence="14" type="ORF">IFM89_025332</name>
</gene>
<keyword evidence="5" id="KW-0808">Transferase</keyword>
<dbReference type="SUPFAM" id="SSF53335">
    <property type="entry name" value="S-adenosyl-L-methionine-dependent methyltransferases"/>
    <property type="match status" value="1"/>
</dbReference>
<dbReference type="InterPro" id="IPR002293">
    <property type="entry name" value="AA/rel_permease1"/>
</dbReference>
<dbReference type="Proteomes" id="UP000631114">
    <property type="component" value="Unassembled WGS sequence"/>
</dbReference>
<keyword evidence="8" id="KW-0819">tRNA processing</keyword>
<evidence type="ECO:0000256" key="1">
    <source>
        <dbReference type="ARBA" id="ARBA00004123"/>
    </source>
</evidence>
<evidence type="ECO:0000256" key="3">
    <source>
        <dbReference type="ARBA" id="ARBA00012796"/>
    </source>
</evidence>
<reference evidence="14 15" key="1">
    <citation type="submission" date="2020-10" db="EMBL/GenBank/DDBJ databases">
        <title>The Coptis chinensis genome and diversification of protoberbering-type alkaloids.</title>
        <authorList>
            <person name="Wang B."/>
            <person name="Shu S."/>
            <person name="Song C."/>
            <person name="Liu Y."/>
        </authorList>
    </citation>
    <scope>NUCLEOTIDE SEQUENCE [LARGE SCALE GENOMIC DNA]</scope>
    <source>
        <strain evidence="14">HL-2020</strain>
        <tissue evidence="14">Leaf</tissue>
    </source>
</reference>
<proteinExistence type="predicted"/>
<evidence type="ECO:0000313" key="14">
    <source>
        <dbReference type="EMBL" id="KAF9610870.1"/>
    </source>
</evidence>
<accession>A0A835LX76</accession>
<dbReference type="InterPro" id="IPR014816">
    <property type="entry name" value="tRNA_MeTrfase_Gcd14"/>
</dbReference>
<evidence type="ECO:0000256" key="11">
    <source>
        <dbReference type="ARBA" id="ARBA00023242"/>
    </source>
</evidence>
<dbReference type="InterPro" id="IPR029063">
    <property type="entry name" value="SAM-dependent_MTases_sf"/>
</dbReference>
<dbReference type="PROSITE" id="PS51620">
    <property type="entry name" value="SAM_TRM61"/>
    <property type="match status" value="1"/>
</dbReference>
<dbReference type="PANTHER" id="PTHR12133">
    <property type="entry name" value="TRNA (ADENINE(58)-N(1))-METHYLTRANSFERASE"/>
    <property type="match status" value="1"/>
</dbReference>
<dbReference type="EC" id="2.1.1.220" evidence="3"/>
<feature type="transmembrane region" description="Helical" evidence="12">
    <location>
        <begin position="241"/>
        <end position="259"/>
    </location>
</feature>
<comment type="caution">
    <text evidence="14">The sequence shown here is derived from an EMBL/GenBank/DDBJ whole genome shotgun (WGS) entry which is preliminary data.</text>
</comment>
<evidence type="ECO:0000256" key="2">
    <source>
        <dbReference type="ARBA" id="ARBA00004141"/>
    </source>
</evidence>
<dbReference type="Gene3D" id="1.20.1740.10">
    <property type="entry name" value="Amino acid/polyamine transporter I"/>
    <property type="match status" value="1"/>
</dbReference>
<feature type="transmembrane region" description="Helical" evidence="12">
    <location>
        <begin position="176"/>
        <end position="195"/>
    </location>
</feature>
<evidence type="ECO:0000259" key="13">
    <source>
        <dbReference type="Pfam" id="PF08704"/>
    </source>
</evidence>
<name>A0A835LX76_9MAGN</name>
<sequence>MLSIDGTRKISSQQKIANGDLIIVYERHDTMKAIKVSDSSELQNRFGVFKHGDWIGKSYGSKVLSNKGGFIYFLAPTPELWTLVLSHRTQILNISDITFVVSFLEIVPGCVVLESGTGGLKKSGGLKSEKKDGGNKNEMKKSLTWWDLLWFGIGSVMGAGIFVLTGQEANGHAGPAVVLSFAVSGFAALLSVFCYTEFAVDIPVAGGSFAYIRVELGDFVAFVAAGNILFEYVVYHVVHLLLLWLELLTRLVMFILLIFMNKELHRLGKVSICLLCIVLKTVSHIETCGQFYQSFRLIFTVRLVD</sequence>
<keyword evidence="4" id="KW-0489">Methyltransferase</keyword>
<dbReference type="GO" id="GO:0022857">
    <property type="term" value="F:transmembrane transporter activity"/>
    <property type="evidence" value="ECO:0007669"/>
    <property type="project" value="InterPro"/>
</dbReference>
<keyword evidence="7 12" id="KW-0812">Transmembrane</keyword>
<dbReference type="GO" id="GO:0030488">
    <property type="term" value="P:tRNA methylation"/>
    <property type="evidence" value="ECO:0007669"/>
    <property type="project" value="InterPro"/>
</dbReference>
<feature type="domain" description="tRNA (adenine(58)-N(1))-methyltransferase catalytic subunit TRM61 C-terminal" evidence="13">
    <location>
        <begin position="69"/>
        <end position="119"/>
    </location>
</feature>
<dbReference type="InterPro" id="IPR049470">
    <property type="entry name" value="TRM61_C"/>
</dbReference>
<dbReference type="Gene3D" id="3.40.50.150">
    <property type="entry name" value="Vaccinia Virus protein VP39"/>
    <property type="match status" value="1"/>
</dbReference>
<dbReference type="OrthoDB" id="782359at2759"/>
<evidence type="ECO:0000256" key="4">
    <source>
        <dbReference type="ARBA" id="ARBA00022603"/>
    </source>
</evidence>
<dbReference type="Gene3D" id="3.10.330.20">
    <property type="match status" value="1"/>
</dbReference>
<dbReference type="AlphaFoldDB" id="A0A835LX76"/>
<evidence type="ECO:0000256" key="12">
    <source>
        <dbReference type="SAM" id="Phobius"/>
    </source>
</evidence>
<evidence type="ECO:0000256" key="5">
    <source>
        <dbReference type="ARBA" id="ARBA00022679"/>
    </source>
</evidence>
<comment type="subcellular location">
    <subcellularLocation>
        <location evidence="2">Membrane</location>
        <topology evidence="2">Multi-pass membrane protein</topology>
    </subcellularLocation>
    <subcellularLocation>
        <location evidence="1">Nucleus</location>
    </subcellularLocation>
</comment>
<evidence type="ECO:0000256" key="8">
    <source>
        <dbReference type="ARBA" id="ARBA00022694"/>
    </source>
</evidence>
<feature type="transmembrane region" description="Helical" evidence="12">
    <location>
        <begin position="216"/>
        <end position="235"/>
    </location>
</feature>
<dbReference type="GO" id="GO:0016020">
    <property type="term" value="C:membrane"/>
    <property type="evidence" value="ECO:0007669"/>
    <property type="project" value="UniProtKB-SubCell"/>
</dbReference>
<dbReference type="Pfam" id="PF13520">
    <property type="entry name" value="AA_permease_2"/>
    <property type="match status" value="1"/>
</dbReference>
<dbReference type="PANTHER" id="PTHR12133:SF2">
    <property type="entry name" value="TRNA (ADENINE(58)-N(1))-METHYLTRANSFERASE CATALYTIC SUBUNIT TRMT61A"/>
    <property type="match status" value="1"/>
</dbReference>